<gene>
    <name evidence="2" type="ORF">LMG26845_04191</name>
</gene>
<dbReference type="EMBL" id="CADIJR010000047">
    <property type="protein sequence ID" value="CAB3679500.1"/>
    <property type="molecule type" value="Genomic_DNA"/>
</dbReference>
<feature type="region of interest" description="Disordered" evidence="1">
    <location>
        <begin position="194"/>
        <end position="284"/>
    </location>
</feature>
<feature type="compositionally biased region" description="Low complexity" evidence="1">
    <location>
        <begin position="262"/>
        <end position="272"/>
    </location>
</feature>
<protein>
    <submittedName>
        <fullName evidence="2">Uncharacterized protein</fullName>
    </submittedName>
</protein>
<dbReference type="AlphaFoldDB" id="A0A6J5AUR1"/>
<evidence type="ECO:0000313" key="2">
    <source>
        <dbReference type="EMBL" id="CAB3679500.1"/>
    </source>
</evidence>
<feature type="compositionally biased region" description="Basic residues" evidence="1">
    <location>
        <begin position="198"/>
        <end position="213"/>
    </location>
</feature>
<name>A0A6J5AUR1_9BURK</name>
<organism evidence="2 3">
    <name type="scientific">Achromobacter insuavis</name>
    <dbReference type="NCBI Taxonomy" id="1287735"/>
    <lineage>
        <taxon>Bacteria</taxon>
        <taxon>Pseudomonadati</taxon>
        <taxon>Pseudomonadota</taxon>
        <taxon>Betaproteobacteria</taxon>
        <taxon>Burkholderiales</taxon>
        <taxon>Alcaligenaceae</taxon>
        <taxon>Achromobacter</taxon>
    </lineage>
</organism>
<proteinExistence type="predicted"/>
<feature type="compositionally biased region" description="Low complexity" evidence="1">
    <location>
        <begin position="91"/>
        <end position="102"/>
    </location>
</feature>
<sequence length="304" mass="31711">MEREIHDAWHTGQATLVGTDGVVPGRIDDRAGHHHRQRRPALDPRRPAFHRDLAGVGGERLHADLRRLPAAGRTAGRPARPPAHVPGGPGPVHRGIAGLWAGAGPGPADRRARRAGAGRRGGVGGVAVAHHESLHRGRRTRPRHGRVRLRLCGRRQPGRAAGRAADQHAVVALDLPGQHSDRRGGVCAMPAAVAGGARRGRRRPARRGRRAGGHRVADAGGVRRGQRQRGRLDLGAVARPAGRGRAADGAVPGDRGARGRAADAAGAVPPAQRGHRQRGRGAVGRGHVRVVLRVGAVHAAGAGL</sequence>
<dbReference type="Proteomes" id="UP000507979">
    <property type="component" value="Unassembled WGS sequence"/>
</dbReference>
<evidence type="ECO:0000313" key="3">
    <source>
        <dbReference type="Proteomes" id="UP000507979"/>
    </source>
</evidence>
<accession>A0A6J5AUR1</accession>
<feature type="region of interest" description="Disordered" evidence="1">
    <location>
        <begin position="1"/>
        <end position="48"/>
    </location>
</feature>
<keyword evidence="3" id="KW-1185">Reference proteome</keyword>
<evidence type="ECO:0000256" key="1">
    <source>
        <dbReference type="SAM" id="MobiDB-lite"/>
    </source>
</evidence>
<reference evidence="2 3" key="1">
    <citation type="submission" date="2020-04" db="EMBL/GenBank/DDBJ databases">
        <authorList>
            <person name="De Canck E."/>
        </authorList>
    </citation>
    <scope>NUCLEOTIDE SEQUENCE [LARGE SCALE GENOMIC DNA]</scope>
    <source>
        <strain evidence="2 3">LMG 26845</strain>
    </source>
</reference>
<feature type="region of interest" description="Disordered" evidence="1">
    <location>
        <begin position="72"/>
        <end position="124"/>
    </location>
</feature>
<feature type="compositionally biased region" description="Low complexity" evidence="1">
    <location>
        <begin position="233"/>
        <end position="254"/>
    </location>
</feature>